<evidence type="ECO:0000313" key="3">
    <source>
        <dbReference type="Proteomes" id="UP000027855"/>
    </source>
</evidence>
<organism evidence="2 3">
    <name type="scientific">Streptococcus salivarius</name>
    <dbReference type="NCBI Taxonomy" id="1304"/>
    <lineage>
        <taxon>Bacteria</taxon>
        <taxon>Bacillati</taxon>
        <taxon>Bacillota</taxon>
        <taxon>Bacilli</taxon>
        <taxon>Lactobacillales</taxon>
        <taxon>Streptococcaceae</taxon>
        <taxon>Streptococcus</taxon>
    </lineage>
</organism>
<dbReference type="InterPro" id="IPR043131">
    <property type="entry name" value="BCAT-like_N"/>
</dbReference>
<dbReference type="GO" id="GO:0000162">
    <property type="term" value="P:L-tryptophan biosynthetic process"/>
    <property type="evidence" value="ECO:0007669"/>
    <property type="project" value="TreeGrafter"/>
</dbReference>
<dbReference type="InterPro" id="IPR019999">
    <property type="entry name" value="Anth_synth_I-like"/>
</dbReference>
<dbReference type="Pfam" id="PF00425">
    <property type="entry name" value="Chorismate_bind"/>
    <property type="match status" value="1"/>
</dbReference>
<dbReference type="InterPro" id="IPR036038">
    <property type="entry name" value="Aminotransferase-like"/>
</dbReference>
<dbReference type="Gene3D" id="3.30.470.10">
    <property type="match status" value="1"/>
</dbReference>
<dbReference type="SUPFAM" id="SSF56752">
    <property type="entry name" value="D-aminoacid aminotransferase-like PLP-dependent enzymes"/>
    <property type="match status" value="1"/>
</dbReference>
<protein>
    <submittedName>
        <fullName evidence="2">Aminobenzoate synthetase</fullName>
    </submittedName>
</protein>
<dbReference type="InterPro" id="IPR005801">
    <property type="entry name" value="ADC_synthase"/>
</dbReference>
<dbReference type="Pfam" id="PF01063">
    <property type="entry name" value="Aminotran_4"/>
    <property type="match status" value="1"/>
</dbReference>
<name>A0A074ITG9_STRSL</name>
<evidence type="ECO:0000313" key="2">
    <source>
        <dbReference type="EMBL" id="KEO46506.1"/>
    </source>
</evidence>
<gene>
    <name evidence="2" type="ORF">DL07_09340</name>
</gene>
<dbReference type="Proteomes" id="UP000027855">
    <property type="component" value="Unassembled WGS sequence"/>
</dbReference>
<dbReference type="SUPFAM" id="SSF56322">
    <property type="entry name" value="ADC synthase"/>
    <property type="match status" value="1"/>
</dbReference>
<dbReference type="InterPro" id="IPR043132">
    <property type="entry name" value="BCAT-like_C"/>
</dbReference>
<dbReference type="PANTHER" id="PTHR11236:SF50">
    <property type="entry name" value="AMINODEOXYCHORISMATE SYNTHASE COMPONENT 1"/>
    <property type="match status" value="1"/>
</dbReference>
<dbReference type="RefSeq" id="WP_037600813.1">
    <property type="nucleotide sequence ID" value="NZ_JJMS01000019.1"/>
</dbReference>
<proteinExistence type="predicted"/>
<dbReference type="InterPro" id="IPR015890">
    <property type="entry name" value="Chorismate_C"/>
</dbReference>
<dbReference type="NCBIfam" id="TIGR00553">
    <property type="entry name" value="pabB"/>
    <property type="match status" value="1"/>
</dbReference>
<dbReference type="GO" id="GO:0046820">
    <property type="term" value="F:4-amino-4-deoxychorismate synthase activity"/>
    <property type="evidence" value="ECO:0007669"/>
    <property type="project" value="TreeGrafter"/>
</dbReference>
<evidence type="ECO:0000259" key="1">
    <source>
        <dbReference type="Pfam" id="PF00425"/>
    </source>
</evidence>
<dbReference type="PRINTS" id="PR00095">
    <property type="entry name" value="ANTSNTHASEI"/>
</dbReference>
<feature type="domain" description="Chorismate-utilising enzyme C-terminal" evidence="1">
    <location>
        <begin position="111"/>
        <end position="364"/>
    </location>
</feature>
<dbReference type="AlphaFoldDB" id="A0A074ITG9"/>
<sequence length="576" mass="66171">MHKKTVIDFKELGVRQIFTDAIKELKTKDIKEVKPLLDELEAYQNEGYYAVGYVSYEAAPAFETKFQVIDGPLMSEYLLYFTVHETVQTEPIPLTYDPITLPKSWQELTSAEEYKAAIEHIHHHIRQGDTYQVNYTVQLQQNLTADPFAIYNRLVVEQNAHYNAFIQHDDVSIISISPELFFKKDCDKLTTRPMKGTTNRGLTTETDLAQARWLAQDQKNRSENMMIVDLLRNDMNRISKIGSEDVKSLCQVEQYSTVWQMTSTIETQLLTNRSLCDVFQALFPCGSITGAPKIATMEIIKKVEKQPRGVYCGAIGILVPQGPSIFNVAIRTLQMEGTKAIYGVGGGITWDSNWEAEYEETKQKAAVLYRQNPKFDLISTGRIHQGKLLFLEEHIKRLQESSRYFDYPFNAEKAHNQATALCQSLDLDTDYRLKMSLKKDGELKFEHSQLTNLSDDFCQARLVEQRHPLDSPYTFFKTSYRPHLSIELHEQIYYNHEGQLLETSIGNIVLKIEDQLYTPPVHLGLLNGIYRQSLIAENKLKEKVLTVKDLKQAQAIYGCNAVRGLYELKVEEDNYI</sequence>
<dbReference type="InterPro" id="IPR001544">
    <property type="entry name" value="Aminotrans_IV"/>
</dbReference>
<dbReference type="PANTHER" id="PTHR11236">
    <property type="entry name" value="AMINOBENZOATE/ANTHRANILATE SYNTHASE"/>
    <property type="match status" value="1"/>
</dbReference>
<reference evidence="2 3" key="1">
    <citation type="submission" date="2014-04" db="EMBL/GenBank/DDBJ databases">
        <title>Variable characteristics of bacteriocin-producing Streptococcus salivarius strains isolated from Malaysian subjects.</title>
        <authorList>
            <person name="Philip K."/>
            <person name="Barbour A."/>
        </authorList>
    </citation>
    <scope>NUCLEOTIDE SEQUENCE [LARGE SCALE GENOMIC DNA]</scope>
    <source>
        <strain evidence="2 3">NU10</strain>
    </source>
</reference>
<dbReference type="InterPro" id="IPR005802">
    <property type="entry name" value="ADC_synth_comp_1"/>
</dbReference>
<dbReference type="Gene3D" id="3.60.120.10">
    <property type="entry name" value="Anthranilate synthase"/>
    <property type="match status" value="1"/>
</dbReference>
<comment type="caution">
    <text evidence="2">The sequence shown here is derived from an EMBL/GenBank/DDBJ whole genome shotgun (WGS) entry which is preliminary data.</text>
</comment>
<dbReference type="GO" id="GO:0009396">
    <property type="term" value="P:folic acid-containing compound biosynthetic process"/>
    <property type="evidence" value="ECO:0007669"/>
    <property type="project" value="InterPro"/>
</dbReference>
<dbReference type="Gene3D" id="3.20.10.10">
    <property type="entry name" value="D-amino Acid Aminotransferase, subunit A, domain 2"/>
    <property type="match status" value="1"/>
</dbReference>
<accession>A0A074ITG9</accession>
<dbReference type="EMBL" id="JJMT01000005">
    <property type="protein sequence ID" value="KEO46506.1"/>
    <property type="molecule type" value="Genomic_DNA"/>
</dbReference>